<accession>A6NUN5</accession>
<proteinExistence type="inferred from homology"/>
<dbReference type="SUPFAM" id="SSF53098">
    <property type="entry name" value="Ribonuclease H-like"/>
    <property type="match status" value="1"/>
</dbReference>
<dbReference type="InterPro" id="IPR022898">
    <property type="entry name" value="RNase_HII"/>
</dbReference>
<dbReference type="NCBIfam" id="NF000594">
    <property type="entry name" value="PRK00015.1-1"/>
    <property type="match status" value="1"/>
</dbReference>
<comment type="catalytic activity">
    <reaction evidence="1 14 15 16">
        <text>Endonucleolytic cleavage to 5'-phosphomonoester.</text>
        <dbReference type="EC" id="3.1.26.4"/>
    </reaction>
</comment>
<evidence type="ECO:0000256" key="9">
    <source>
        <dbReference type="ARBA" id="ARBA00022722"/>
    </source>
</evidence>
<dbReference type="Pfam" id="PF01351">
    <property type="entry name" value="RNase_HII"/>
    <property type="match status" value="1"/>
</dbReference>
<feature type="binding site" evidence="14 15">
    <location>
        <position position="29"/>
    </location>
    <ligand>
        <name>a divalent metal cation</name>
        <dbReference type="ChEBI" id="CHEBI:60240"/>
    </ligand>
</feature>
<dbReference type="GO" id="GO:0005737">
    <property type="term" value="C:cytoplasm"/>
    <property type="evidence" value="ECO:0007669"/>
    <property type="project" value="UniProtKB-SubCell"/>
</dbReference>
<dbReference type="InterPro" id="IPR024567">
    <property type="entry name" value="RNase_HII/HIII_dom"/>
</dbReference>
<dbReference type="PROSITE" id="PS51975">
    <property type="entry name" value="RNASE_H_2"/>
    <property type="match status" value="1"/>
</dbReference>
<dbReference type="PANTHER" id="PTHR10954">
    <property type="entry name" value="RIBONUCLEASE H2 SUBUNIT A"/>
    <property type="match status" value="1"/>
</dbReference>
<dbReference type="GO" id="GO:0006298">
    <property type="term" value="P:mismatch repair"/>
    <property type="evidence" value="ECO:0007669"/>
    <property type="project" value="TreeGrafter"/>
</dbReference>
<dbReference type="OrthoDB" id="9803420at2"/>
<feature type="binding site" evidence="14 15">
    <location>
        <position position="28"/>
    </location>
    <ligand>
        <name>a divalent metal cation</name>
        <dbReference type="ChEBI" id="CHEBI:60240"/>
    </ligand>
</feature>
<comment type="function">
    <text evidence="3 14 16">Endonuclease that specifically degrades the RNA of RNA-DNA hybrids.</text>
</comment>
<evidence type="ECO:0000256" key="5">
    <source>
        <dbReference type="ARBA" id="ARBA00007383"/>
    </source>
</evidence>
<name>A6NUN5_9FIRM</name>
<comment type="caution">
    <text evidence="18">The sequence shown here is derived from an EMBL/GenBank/DDBJ whole genome shotgun (WGS) entry which is preliminary data.</text>
</comment>
<dbReference type="EC" id="3.1.26.4" evidence="6 14"/>
<sequence length="210" mass="23449">MKQTVQVDLWEIERSCKERGYQLICGADEAGAGPLAGPVYAGAVILPEGLILEGLNDSKKVTPKRRDRLFEEIQEKAIAWAVASVDEKEIDAINILNARMKAMEMAIQALKPAPDYALIDGNRDKGITIAHETVVKGDGRSANIAAASILAKVSRDRYMEEMAKLYPEYEFERHKGYGTKLHFELLMKYGPCPIHRRSFLKKLEAAQSED</sequence>
<reference evidence="18 19" key="1">
    <citation type="submission" date="2007-04" db="EMBL/GenBank/DDBJ databases">
        <authorList>
            <person name="Fulton L."/>
            <person name="Clifton S."/>
            <person name="Fulton B."/>
            <person name="Xu J."/>
            <person name="Minx P."/>
            <person name="Pepin K.H."/>
            <person name="Johnson M."/>
            <person name="Thiruvilangam P."/>
            <person name="Bhonagiri V."/>
            <person name="Nash W.E."/>
            <person name="Mardis E.R."/>
            <person name="Wilson R.K."/>
        </authorList>
    </citation>
    <scope>NUCLEOTIDE SEQUENCE [LARGE SCALE GENOMIC DNA]</scope>
    <source>
        <strain evidence="18 19">ATCC 29799</strain>
    </source>
</reference>
<keyword evidence="8 14" id="KW-0963">Cytoplasm</keyword>
<dbReference type="Proteomes" id="UP000003639">
    <property type="component" value="Unassembled WGS sequence"/>
</dbReference>
<comment type="subcellular location">
    <subcellularLocation>
        <location evidence="4 14">Cytoplasm</location>
    </subcellularLocation>
</comment>
<evidence type="ECO:0000256" key="3">
    <source>
        <dbReference type="ARBA" id="ARBA00004065"/>
    </source>
</evidence>
<evidence type="ECO:0000256" key="12">
    <source>
        <dbReference type="ARBA" id="ARBA00022801"/>
    </source>
</evidence>
<dbReference type="RefSeq" id="WP_006572459.1">
    <property type="nucleotide sequence ID" value="NZ_AAXG02000012.1"/>
</dbReference>
<evidence type="ECO:0000256" key="15">
    <source>
        <dbReference type="PROSITE-ProRule" id="PRU01319"/>
    </source>
</evidence>
<evidence type="ECO:0000256" key="4">
    <source>
        <dbReference type="ARBA" id="ARBA00004496"/>
    </source>
</evidence>
<feature type="binding site" evidence="14 15">
    <location>
        <position position="120"/>
    </location>
    <ligand>
        <name>a divalent metal cation</name>
        <dbReference type="ChEBI" id="CHEBI:60240"/>
    </ligand>
</feature>
<dbReference type="InterPro" id="IPR012337">
    <property type="entry name" value="RNaseH-like_sf"/>
</dbReference>
<dbReference type="GO" id="GO:0043137">
    <property type="term" value="P:DNA replication, removal of RNA primer"/>
    <property type="evidence" value="ECO:0007669"/>
    <property type="project" value="TreeGrafter"/>
</dbReference>
<dbReference type="GO" id="GO:0003723">
    <property type="term" value="F:RNA binding"/>
    <property type="evidence" value="ECO:0007669"/>
    <property type="project" value="UniProtKB-UniRule"/>
</dbReference>
<keyword evidence="13 14" id="KW-0464">Manganese</keyword>
<evidence type="ECO:0000256" key="1">
    <source>
        <dbReference type="ARBA" id="ARBA00000077"/>
    </source>
</evidence>
<evidence type="ECO:0000256" key="8">
    <source>
        <dbReference type="ARBA" id="ARBA00022490"/>
    </source>
</evidence>
<keyword evidence="10 14" id="KW-0479">Metal-binding</keyword>
<evidence type="ECO:0000256" key="14">
    <source>
        <dbReference type="HAMAP-Rule" id="MF_00052"/>
    </source>
</evidence>
<dbReference type="FunFam" id="3.30.420.10:FF:000006">
    <property type="entry name" value="Ribonuclease HII"/>
    <property type="match status" value="1"/>
</dbReference>
<dbReference type="HAMAP" id="MF_00052_B">
    <property type="entry name" value="RNase_HII_B"/>
    <property type="match status" value="1"/>
</dbReference>
<evidence type="ECO:0000256" key="13">
    <source>
        <dbReference type="ARBA" id="ARBA00023211"/>
    </source>
</evidence>
<comment type="similarity">
    <text evidence="5 14 16">Belongs to the RNase HII family.</text>
</comment>
<dbReference type="GO" id="GO:0030145">
    <property type="term" value="F:manganese ion binding"/>
    <property type="evidence" value="ECO:0007669"/>
    <property type="project" value="UniProtKB-UniRule"/>
</dbReference>
<keyword evidence="19" id="KW-1185">Reference proteome</keyword>
<evidence type="ECO:0000256" key="10">
    <source>
        <dbReference type="ARBA" id="ARBA00022723"/>
    </source>
</evidence>
<keyword evidence="11 14" id="KW-0255">Endonuclease</keyword>
<evidence type="ECO:0000256" key="11">
    <source>
        <dbReference type="ARBA" id="ARBA00022759"/>
    </source>
</evidence>
<dbReference type="PANTHER" id="PTHR10954:SF18">
    <property type="entry name" value="RIBONUCLEASE HII"/>
    <property type="match status" value="1"/>
</dbReference>
<dbReference type="GO" id="GO:0004523">
    <property type="term" value="F:RNA-DNA hybrid ribonuclease activity"/>
    <property type="evidence" value="ECO:0007669"/>
    <property type="project" value="UniProtKB-UniRule"/>
</dbReference>
<evidence type="ECO:0000313" key="18">
    <source>
        <dbReference type="EMBL" id="EDN00086.1"/>
    </source>
</evidence>
<dbReference type="NCBIfam" id="NF000595">
    <property type="entry name" value="PRK00015.1-3"/>
    <property type="match status" value="1"/>
</dbReference>
<dbReference type="AlphaFoldDB" id="A6NUN5"/>
<evidence type="ECO:0000259" key="17">
    <source>
        <dbReference type="PROSITE" id="PS51975"/>
    </source>
</evidence>
<dbReference type="STRING" id="411467.BACCAP_01919"/>
<evidence type="ECO:0000256" key="7">
    <source>
        <dbReference type="ARBA" id="ARBA00019179"/>
    </source>
</evidence>
<dbReference type="CDD" id="cd07182">
    <property type="entry name" value="RNase_HII_bacteria_HII_like"/>
    <property type="match status" value="1"/>
</dbReference>
<comment type="cofactor">
    <cofactor evidence="2">
        <name>Mg(2+)</name>
        <dbReference type="ChEBI" id="CHEBI:18420"/>
    </cofactor>
</comment>
<evidence type="ECO:0000256" key="16">
    <source>
        <dbReference type="RuleBase" id="RU003515"/>
    </source>
</evidence>
<dbReference type="InterPro" id="IPR036397">
    <property type="entry name" value="RNaseH_sf"/>
</dbReference>
<dbReference type="InterPro" id="IPR001352">
    <property type="entry name" value="RNase_HII/HIII"/>
</dbReference>
<comment type="cofactor">
    <cofactor evidence="14 15">
        <name>Mn(2+)</name>
        <dbReference type="ChEBI" id="CHEBI:29035"/>
    </cofactor>
    <cofactor evidence="14 15">
        <name>Mg(2+)</name>
        <dbReference type="ChEBI" id="CHEBI:18420"/>
    </cofactor>
    <text evidence="14 15">Manganese or magnesium. Binds 1 divalent metal ion per monomer in the absence of substrate. May bind a second metal ion after substrate binding.</text>
</comment>
<dbReference type="Gene3D" id="3.30.420.10">
    <property type="entry name" value="Ribonuclease H-like superfamily/Ribonuclease H"/>
    <property type="match status" value="1"/>
</dbReference>
<evidence type="ECO:0000256" key="2">
    <source>
        <dbReference type="ARBA" id="ARBA00001946"/>
    </source>
</evidence>
<protein>
    <recommendedName>
        <fullName evidence="7 14">Ribonuclease HII</fullName>
        <shortName evidence="14">RNase HII</shortName>
        <ecNumber evidence="6 14">3.1.26.4</ecNumber>
    </recommendedName>
</protein>
<organism evidence="18 19">
    <name type="scientific">Pseudoflavonifractor capillosus ATCC 29799</name>
    <dbReference type="NCBI Taxonomy" id="411467"/>
    <lineage>
        <taxon>Bacteria</taxon>
        <taxon>Bacillati</taxon>
        <taxon>Bacillota</taxon>
        <taxon>Clostridia</taxon>
        <taxon>Eubacteriales</taxon>
        <taxon>Oscillospiraceae</taxon>
        <taxon>Pseudoflavonifractor</taxon>
    </lineage>
</organism>
<keyword evidence="9 14" id="KW-0540">Nuclease</keyword>
<dbReference type="EMBL" id="AAXG02000012">
    <property type="protein sequence ID" value="EDN00086.1"/>
    <property type="molecule type" value="Genomic_DNA"/>
</dbReference>
<reference evidence="18 19" key="2">
    <citation type="submission" date="2007-06" db="EMBL/GenBank/DDBJ databases">
        <title>Draft genome sequence of Pseudoflavonifractor capillosus ATCC 29799.</title>
        <authorList>
            <person name="Sudarsanam P."/>
            <person name="Ley R."/>
            <person name="Guruge J."/>
            <person name="Turnbaugh P.J."/>
            <person name="Mahowald M."/>
            <person name="Liep D."/>
            <person name="Gordon J."/>
        </authorList>
    </citation>
    <scope>NUCLEOTIDE SEQUENCE [LARGE SCALE GENOMIC DNA]</scope>
    <source>
        <strain evidence="18 19">ATCC 29799</strain>
    </source>
</reference>
<dbReference type="GO" id="GO:0032299">
    <property type="term" value="C:ribonuclease H2 complex"/>
    <property type="evidence" value="ECO:0007669"/>
    <property type="project" value="TreeGrafter"/>
</dbReference>
<gene>
    <name evidence="14 18" type="primary">rnhB</name>
    <name evidence="18" type="ORF">BACCAP_01919</name>
</gene>
<evidence type="ECO:0000313" key="19">
    <source>
        <dbReference type="Proteomes" id="UP000003639"/>
    </source>
</evidence>
<evidence type="ECO:0000256" key="6">
    <source>
        <dbReference type="ARBA" id="ARBA00012180"/>
    </source>
</evidence>
<feature type="domain" description="RNase H type-2" evidence="17">
    <location>
        <begin position="22"/>
        <end position="210"/>
    </location>
</feature>
<keyword evidence="12 14" id="KW-0378">Hydrolase</keyword>
<dbReference type="eggNOG" id="COG0164">
    <property type="taxonomic scope" value="Bacteria"/>
</dbReference>